<reference evidence="2" key="1">
    <citation type="submission" date="2020-03" db="EMBL/GenBank/DDBJ databases">
        <authorList>
            <person name="Weist P."/>
        </authorList>
    </citation>
    <scope>NUCLEOTIDE SEQUENCE</scope>
</reference>
<dbReference type="AlphaFoldDB" id="A0A9N7UGK4"/>
<accession>A0A9N7UGK4</accession>
<gene>
    <name evidence="2" type="ORF">PLEPLA_LOCUS17864</name>
</gene>
<keyword evidence="3" id="KW-1185">Reference proteome</keyword>
<organism evidence="2 3">
    <name type="scientific">Pleuronectes platessa</name>
    <name type="common">European plaice</name>
    <dbReference type="NCBI Taxonomy" id="8262"/>
    <lineage>
        <taxon>Eukaryota</taxon>
        <taxon>Metazoa</taxon>
        <taxon>Chordata</taxon>
        <taxon>Craniata</taxon>
        <taxon>Vertebrata</taxon>
        <taxon>Euteleostomi</taxon>
        <taxon>Actinopterygii</taxon>
        <taxon>Neopterygii</taxon>
        <taxon>Teleostei</taxon>
        <taxon>Neoteleostei</taxon>
        <taxon>Acanthomorphata</taxon>
        <taxon>Carangaria</taxon>
        <taxon>Pleuronectiformes</taxon>
        <taxon>Pleuronectoidei</taxon>
        <taxon>Pleuronectidae</taxon>
        <taxon>Pleuronectes</taxon>
    </lineage>
</organism>
<name>A0A9N7UGK4_PLEPL</name>
<feature type="region of interest" description="Disordered" evidence="1">
    <location>
        <begin position="40"/>
        <end position="62"/>
    </location>
</feature>
<evidence type="ECO:0000313" key="2">
    <source>
        <dbReference type="EMBL" id="CAB1429884.1"/>
    </source>
</evidence>
<dbReference type="EMBL" id="CADEAL010001180">
    <property type="protein sequence ID" value="CAB1429884.1"/>
    <property type="molecule type" value="Genomic_DNA"/>
</dbReference>
<dbReference type="Proteomes" id="UP001153269">
    <property type="component" value="Unassembled WGS sequence"/>
</dbReference>
<protein>
    <submittedName>
        <fullName evidence="2">Uncharacterized protein</fullName>
    </submittedName>
</protein>
<evidence type="ECO:0000256" key="1">
    <source>
        <dbReference type="SAM" id="MobiDB-lite"/>
    </source>
</evidence>
<comment type="caution">
    <text evidence="2">The sequence shown here is derived from an EMBL/GenBank/DDBJ whole genome shotgun (WGS) entry which is preliminary data.</text>
</comment>
<sequence length="99" mass="10656">MLSSNPYDKFKGQEHGDSPSVVVLTVTRFTQHALVSVVSLHETTERRPPAPPPPSFPAAVISDSFPPCHDEVSGSAPVALLSHMETGEPAQERKQAQLV</sequence>
<proteinExistence type="predicted"/>
<evidence type="ECO:0000313" key="3">
    <source>
        <dbReference type="Proteomes" id="UP001153269"/>
    </source>
</evidence>